<reference evidence="2 3" key="1">
    <citation type="journal article" date="2012" name="BMC Genomics">
        <title>Comparative genomics of the white-rot fungi, Phanerochaete carnosa and P. chrysosporium, to elucidate the genetic basis of the distinct wood types they colonize.</title>
        <authorList>
            <person name="Suzuki H."/>
            <person name="MacDonald J."/>
            <person name="Syed K."/>
            <person name="Salamov A."/>
            <person name="Hori C."/>
            <person name="Aerts A."/>
            <person name="Henrissat B."/>
            <person name="Wiebenga A."/>
            <person name="vanKuyk P.A."/>
            <person name="Barry K."/>
            <person name="Lindquist E."/>
            <person name="LaButti K."/>
            <person name="Lapidus A."/>
            <person name="Lucas S."/>
            <person name="Coutinho P."/>
            <person name="Gong Y."/>
            <person name="Samejima M."/>
            <person name="Mahadevan R."/>
            <person name="Abou-Zaid M."/>
            <person name="de Vries R.P."/>
            <person name="Igarashi K."/>
            <person name="Yadav J.S."/>
            <person name="Grigoriev I.V."/>
            <person name="Master E.R."/>
        </authorList>
    </citation>
    <scope>NUCLEOTIDE SEQUENCE [LARGE SCALE GENOMIC DNA]</scope>
    <source>
        <strain evidence="2 3">HHB-10118-sp</strain>
    </source>
</reference>
<dbReference type="EMBL" id="JH930471">
    <property type="protein sequence ID" value="EKM57333.1"/>
    <property type="molecule type" value="Genomic_DNA"/>
</dbReference>
<evidence type="ECO:0000313" key="2">
    <source>
        <dbReference type="EMBL" id="EKM57333.1"/>
    </source>
</evidence>
<dbReference type="GeneID" id="18916204"/>
<dbReference type="RefSeq" id="XP_007395145.1">
    <property type="nucleotide sequence ID" value="XM_007395083.1"/>
</dbReference>
<feature type="signal peptide" evidence="1">
    <location>
        <begin position="1"/>
        <end position="19"/>
    </location>
</feature>
<accession>K5W0K0</accession>
<sequence length="81" mass="8795">MQLSALIATLALAIGMANAQHSHAFWLPVSIFKHYPVIASPLWDGAHPPYCPSAAYEFTGIKPVAIDRWPVPITGRKAADK</sequence>
<keyword evidence="1" id="KW-0732">Signal</keyword>
<evidence type="ECO:0000256" key="1">
    <source>
        <dbReference type="SAM" id="SignalP"/>
    </source>
</evidence>
<evidence type="ECO:0000313" key="3">
    <source>
        <dbReference type="Proteomes" id="UP000008370"/>
    </source>
</evidence>
<dbReference type="Proteomes" id="UP000008370">
    <property type="component" value="Unassembled WGS sequence"/>
</dbReference>
<proteinExistence type="predicted"/>
<organism evidence="2 3">
    <name type="scientific">Phanerochaete carnosa (strain HHB-10118-sp)</name>
    <name type="common">White-rot fungus</name>
    <name type="synonym">Peniophora carnosa</name>
    <dbReference type="NCBI Taxonomy" id="650164"/>
    <lineage>
        <taxon>Eukaryota</taxon>
        <taxon>Fungi</taxon>
        <taxon>Dikarya</taxon>
        <taxon>Basidiomycota</taxon>
        <taxon>Agaricomycotina</taxon>
        <taxon>Agaricomycetes</taxon>
        <taxon>Polyporales</taxon>
        <taxon>Phanerochaetaceae</taxon>
        <taxon>Phanerochaete</taxon>
    </lineage>
</organism>
<dbReference type="KEGG" id="pco:PHACADRAFT_255037"/>
<dbReference type="AlphaFoldDB" id="K5W0K0"/>
<protein>
    <submittedName>
        <fullName evidence="2">Uncharacterized protein</fullName>
    </submittedName>
</protein>
<dbReference type="InParanoid" id="K5W0K0"/>
<gene>
    <name evidence="2" type="ORF">PHACADRAFT_255037</name>
</gene>
<name>K5W0K0_PHACS</name>
<keyword evidence="3" id="KW-1185">Reference proteome</keyword>
<feature type="chain" id="PRO_5003888888" evidence="1">
    <location>
        <begin position="20"/>
        <end position="81"/>
    </location>
</feature>
<dbReference type="HOGENOM" id="CLU_2574633_0_0_1"/>